<reference evidence="2" key="1">
    <citation type="journal article" date="2023" name="Science">
        <title>Genome structures resolve the early diversification of teleost fishes.</title>
        <authorList>
            <person name="Parey E."/>
            <person name="Louis A."/>
            <person name="Montfort J."/>
            <person name="Bouchez O."/>
            <person name="Roques C."/>
            <person name="Iampietro C."/>
            <person name="Lluch J."/>
            <person name="Castinel A."/>
            <person name="Donnadieu C."/>
            <person name="Desvignes T."/>
            <person name="Floi Bucao C."/>
            <person name="Jouanno E."/>
            <person name="Wen M."/>
            <person name="Mejri S."/>
            <person name="Dirks R."/>
            <person name="Jansen H."/>
            <person name="Henkel C."/>
            <person name="Chen W.J."/>
            <person name="Zahm M."/>
            <person name="Cabau C."/>
            <person name="Klopp C."/>
            <person name="Thompson A.W."/>
            <person name="Robinson-Rechavi M."/>
            <person name="Braasch I."/>
            <person name="Lecointre G."/>
            <person name="Bobe J."/>
            <person name="Postlethwait J.H."/>
            <person name="Berthelot C."/>
            <person name="Roest Crollius H."/>
            <person name="Guiguen Y."/>
        </authorList>
    </citation>
    <scope>NUCLEOTIDE SEQUENCE</scope>
    <source>
        <strain evidence="2">NC1722</strain>
    </source>
</reference>
<accession>A0AAD7WZT5</accession>
<sequence>MSNPADDQWRRIRRLLLQAPRSKAGEGSDWRRFPEHVRGHLHVLQAGMQEGHLPHCVNNLNAEVNANTRVTLDSICHSGNGPSTFSRQCCRPVRSAPFHRLSGDVDVYRELRGCLTGGLRRLTECALCHLRSSKPFWSGATRICGQRAIVLYSLKRSLWWTPAVFLGSRALRTTAFRTGVRLARRLQPPGGENAPAILGPPGNDMREAAASDRLSRRHHLRERSTFTPWPLQQLRLPDLRQELK</sequence>
<protein>
    <submittedName>
        <fullName evidence="2">Uncharacterized protein</fullName>
    </submittedName>
</protein>
<dbReference type="EMBL" id="JAINUG010000009">
    <property type="protein sequence ID" value="KAJ8415272.1"/>
    <property type="molecule type" value="Genomic_DNA"/>
</dbReference>
<name>A0AAD7WZT5_9TELE</name>
<organism evidence="2 3">
    <name type="scientific">Aldrovandia affinis</name>
    <dbReference type="NCBI Taxonomy" id="143900"/>
    <lineage>
        <taxon>Eukaryota</taxon>
        <taxon>Metazoa</taxon>
        <taxon>Chordata</taxon>
        <taxon>Craniata</taxon>
        <taxon>Vertebrata</taxon>
        <taxon>Euteleostomi</taxon>
        <taxon>Actinopterygii</taxon>
        <taxon>Neopterygii</taxon>
        <taxon>Teleostei</taxon>
        <taxon>Notacanthiformes</taxon>
        <taxon>Halosauridae</taxon>
        <taxon>Aldrovandia</taxon>
    </lineage>
</organism>
<evidence type="ECO:0000256" key="1">
    <source>
        <dbReference type="SAM" id="MobiDB-lite"/>
    </source>
</evidence>
<feature type="compositionally biased region" description="Basic and acidic residues" evidence="1">
    <location>
        <begin position="204"/>
        <end position="214"/>
    </location>
</feature>
<dbReference type="AlphaFoldDB" id="A0AAD7WZT5"/>
<evidence type="ECO:0000313" key="2">
    <source>
        <dbReference type="EMBL" id="KAJ8415272.1"/>
    </source>
</evidence>
<evidence type="ECO:0000313" key="3">
    <source>
        <dbReference type="Proteomes" id="UP001221898"/>
    </source>
</evidence>
<feature type="region of interest" description="Disordered" evidence="1">
    <location>
        <begin position="188"/>
        <end position="218"/>
    </location>
</feature>
<proteinExistence type="predicted"/>
<dbReference type="Proteomes" id="UP001221898">
    <property type="component" value="Unassembled WGS sequence"/>
</dbReference>
<comment type="caution">
    <text evidence="2">The sequence shown here is derived from an EMBL/GenBank/DDBJ whole genome shotgun (WGS) entry which is preliminary data.</text>
</comment>
<gene>
    <name evidence="2" type="ORF">AAFF_G00422520</name>
</gene>
<keyword evidence="3" id="KW-1185">Reference proteome</keyword>